<evidence type="ECO:0000313" key="3">
    <source>
        <dbReference type="Proteomes" id="UP000034805"/>
    </source>
</evidence>
<dbReference type="SMART" id="SM00233">
    <property type="entry name" value="PH"/>
    <property type="match status" value="2"/>
</dbReference>
<feature type="domain" description="PH" evidence="1">
    <location>
        <begin position="321"/>
        <end position="424"/>
    </location>
</feature>
<comment type="caution">
    <text evidence="2">The sequence shown here is derived from an EMBL/GenBank/DDBJ whole genome shotgun (WGS) entry which is preliminary data.</text>
</comment>
<dbReference type="InterPro" id="IPR042835">
    <property type="entry name" value="PLEKHN1"/>
</dbReference>
<dbReference type="EMBL" id="JARO02005465">
    <property type="protein sequence ID" value="KPP66742.1"/>
    <property type="molecule type" value="Genomic_DNA"/>
</dbReference>
<dbReference type="GO" id="GO:0043065">
    <property type="term" value="P:positive regulation of apoptotic process"/>
    <property type="evidence" value="ECO:0007669"/>
    <property type="project" value="InterPro"/>
</dbReference>
<dbReference type="GO" id="GO:0001666">
    <property type="term" value="P:response to hypoxia"/>
    <property type="evidence" value="ECO:0007669"/>
    <property type="project" value="TreeGrafter"/>
</dbReference>
<dbReference type="GO" id="GO:0001786">
    <property type="term" value="F:phosphatidylserine binding"/>
    <property type="evidence" value="ECO:0007669"/>
    <property type="project" value="TreeGrafter"/>
</dbReference>
<dbReference type="PANTHER" id="PTHR46882">
    <property type="entry name" value="PLECKSTRIN HOMOLOGY DOMAIN-CONTAINING FAMILY N MEMBER 1"/>
    <property type="match status" value="1"/>
</dbReference>
<dbReference type="GO" id="GO:0061158">
    <property type="term" value="P:3'-UTR-mediated mRNA destabilization"/>
    <property type="evidence" value="ECO:0007669"/>
    <property type="project" value="TreeGrafter"/>
</dbReference>
<dbReference type="GO" id="GO:1901981">
    <property type="term" value="F:phosphatidylinositol phosphate binding"/>
    <property type="evidence" value="ECO:0007669"/>
    <property type="project" value="TreeGrafter"/>
</dbReference>
<evidence type="ECO:0000313" key="2">
    <source>
        <dbReference type="EMBL" id="KPP66742.1"/>
    </source>
</evidence>
<evidence type="ECO:0000259" key="1">
    <source>
        <dbReference type="SMART" id="SM00233"/>
    </source>
</evidence>
<feature type="domain" description="PH" evidence="1">
    <location>
        <begin position="153"/>
        <end position="273"/>
    </location>
</feature>
<sequence length="581" mass="66547">MPDRYDGTPDACQGFLLQCKLVFASLPHVYQTDDGKITYLISLLTGPALKCGRLFYKKNPQEGQEKCNSIINVICNVNPWRMCQHNEWMLYLFILCGSQEMLLKDVQMIENMKWDPHFLYDPQSWNKSKVNVKNYGRMIHSSKVHFRFLHCQVRHQCAVKWCLDNKILGSRIVIFLPQDVHECYLDLFETRLHFVSNSSAGLIYQVGMPVQVTLPLKELTICKPQTSNGALSELETFAFQINGVSLKSTIVYCKSQGELDHWLSLLTDHLAACGGTVMINMKENSQIPASHQRSREELRMSVQSEPIYEWEGSHRDSLGPIICVSKVTLQHLPCQEQHSRLLVMYPSTLIILSEENNRLFYKGKILLNTITVTTPCHDLKPNTFMIKGMPINSRKLINPIIVSCLDMKEFSDWICKFRASRIPIQTPPPPVYDIIYTPIKIEAPEFHRWSAHSSQGMTESWKLSQSGQCSKELQFCMESDNVVSPGYSEPLFYISSRPTSTTTRSSTEVCSSISSKSRLYPLVQDPMSPIYSTPYLALQNHGPIQWQEKVPLTKVLCVLHYEETLKSLRVTQNVFVLPMLF</sequence>
<dbReference type="SUPFAM" id="SSF50729">
    <property type="entry name" value="PH domain-like"/>
    <property type="match status" value="2"/>
</dbReference>
<dbReference type="PANTHER" id="PTHR46882:SF1">
    <property type="entry name" value="PLECKSTRIN HOMOLOGY DOMAIN-CONTAINING FAMILY N MEMBER 1"/>
    <property type="match status" value="1"/>
</dbReference>
<dbReference type="GO" id="GO:0031966">
    <property type="term" value="C:mitochondrial membrane"/>
    <property type="evidence" value="ECO:0007669"/>
    <property type="project" value="TreeGrafter"/>
</dbReference>
<reference evidence="2 3" key="1">
    <citation type="submission" date="2015-08" db="EMBL/GenBank/DDBJ databases">
        <title>The genome of the Asian arowana (Scleropages formosus).</title>
        <authorList>
            <person name="Tan M.H."/>
            <person name="Gan H.M."/>
            <person name="Croft L.J."/>
            <person name="Austin C.M."/>
        </authorList>
    </citation>
    <scope>NUCLEOTIDE SEQUENCE [LARGE SCALE GENOMIC DNA]</scope>
    <source>
        <strain evidence="2">Aro1</strain>
    </source>
</reference>
<proteinExistence type="predicted"/>
<dbReference type="GO" id="GO:1901612">
    <property type="term" value="F:cardiolipin binding"/>
    <property type="evidence" value="ECO:0007669"/>
    <property type="project" value="InterPro"/>
</dbReference>
<protein>
    <recommendedName>
        <fullName evidence="1">PH domain-containing protein</fullName>
    </recommendedName>
</protein>
<dbReference type="AlphaFoldDB" id="A0A0P7U9G0"/>
<gene>
    <name evidence="2" type="ORF">Z043_114726</name>
</gene>
<dbReference type="InterPro" id="IPR011993">
    <property type="entry name" value="PH-like_dom_sf"/>
</dbReference>
<dbReference type="Gene3D" id="2.30.29.30">
    <property type="entry name" value="Pleckstrin-homology domain (PH domain)/Phosphotyrosine-binding domain (PTB)"/>
    <property type="match status" value="2"/>
</dbReference>
<name>A0A0P7U9G0_SCLFO</name>
<accession>A0A0P7U9G0</accession>
<dbReference type="Proteomes" id="UP000034805">
    <property type="component" value="Unassembled WGS sequence"/>
</dbReference>
<dbReference type="InterPro" id="IPR001849">
    <property type="entry name" value="PH_domain"/>
</dbReference>
<dbReference type="GO" id="GO:0070300">
    <property type="term" value="F:phosphatidic acid binding"/>
    <property type="evidence" value="ECO:0007669"/>
    <property type="project" value="TreeGrafter"/>
</dbReference>
<organism evidence="2 3">
    <name type="scientific">Scleropages formosus</name>
    <name type="common">Asian bonytongue</name>
    <name type="synonym">Osteoglossum formosum</name>
    <dbReference type="NCBI Taxonomy" id="113540"/>
    <lineage>
        <taxon>Eukaryota</taxon>
        <taxon>Metazoa</taxon>
        <taxon>Chordata</taxon>
        <taxon>Craniata</taxon>
        <taxon>Vertebrata</taxon>
        <taxon>Euteleostomi</taxon>
        <taxon>Actinopterygii</taxon>
        <taxon>Neopterygii</taxon>
        <taxon>Teleostei</taxon>
        <taxon>Osteoglossocephala</taxon>
        <taxon>Osteoglossomorpha</taxon>
        <taxon>Osteoglossiformes</taxon>
        <taxon>Osteoglossidae</taxon>
        <taxon>Scleropages</taxon>
    </lineage>
</organism>
<dbReference type="GO" id="GO:0005856">
    <property type="term" value="C:cytoskeleton"/>
    <property type="evidence" value="ECO:0007669"/>
    <property type="project" value="TreeGrafter"/>
</dbReference>